<sequence>MKNIEPQGYFMIRRPLMPIEAILDFNRNLQLAPGDFEKNLLGVFSDPLLRQAVYLASDNLFHALTESDQPNGHKPTEKMLLALYRYLIRMSTRATPFGYFAGIFCGDVSNNTCIVFDANKPLQGIMHLSAAIEGKIQKFLLAQDAVVDQVKFYRNSSLYRQGDTYRYIERTTDAGQQQAVLMAIEADAILDCILTSCNGGARLDQLVQAASVYMPARAARRYLLDLIEYQVLVSALDLNVTGPEYLQRVYSELSQTKGAAAASILNLAELTVLLRSTLPAWEIGGRLGQMLPRLTFQSHSHQDFINVDLKFNTWQNRLGSAAVKQIGQQYERVQYLLGSQAVLSDLDRFKAEFFRRYENREVPLVQALDFESGIGYGDLLAASAGELPLLEGLRQGAEQKKQKIGQGSLAAFKESLLRGYSKDAFEPLVLNDDHLNQLATRPAVQDDFYLMGSILCEDQDHFDQNAYQFLLKYAAGSSGFELMGRFTLADQALASRMRQAAEQRQLRRTDVIFAEITHIPDLQAADVLKRAQLYDYEIVYLVKSTLPETNQILLEDLMVSVFNGRQVVLRSRRLNKRIIPCQSNAHNFQNGLPVYRFLCDVASAENPLPGRWDWQLSEMPAFLPRVQYKHLILSLAEWNISIADFQLENGRVHDFSSQWRAFAAHRSVPALVLVCQGDQELMLDLQCAPAMQILQHMLETDKSVKLKEFLFASRQGLLKDSLGTYTNEVVIPFFYPHTPAERVGDTHSVAQYDTKNFPIGSKWLSMKLYSSAVGLETILVDLLFPLCTELLKDGVIRQWFYLRYQDPDQHIRLRLNGVSDDSWAAALHRIQYRLQDLLNSGIIFRMQIDDYQRETQRYASLGIETAESIFYHDSVAVAALLTLWRSNDHSESDRWLTALLGADLLMDDLGLTLYQKLDLAAAHYLQLMDLFGDDKNVLIRLNDKYRQQSRQILSFMNLKNHSENEPVMLIFKNRSLAMRSLIAGSGLSALSADRTSAITSVIHMFLNRVLLCRPLEQEPVILYYLYKFYKSSVKRLENIKNAK</sequence>
<protein>
    <submittedName>
        <fullName evidence="3">Thiopeptide-type bacteriocin biosynthesis domain-containing protein</fullName>
    </submittedName>
</protein>
<dbReference type="InterPro" id="IPR006827">
    <property type="entry name" value="Lant_deHydtase_N"/>
</dbReference>
<dbReference type="AlphaFoldDB" id="A0A1H6QJ94"/>
<dbReference type="Pfam" id="PF14028">
    <property type="entry name" value="Lant_dehydr_C"/>
    <property type="match status" value="1"/>
</dbReference>
<evidence type="ECO:0000313" key="3">
    <source>
        <dbReference type="EMBL" id="SEI39520.1"/>
    </source>
</evidence>
<dbReference type="STRING" id="408657.SAMN04487995_0363"/>
<keyword evidence="4" id="KW-1185">Reference proteome</keyword>
<gene>
    <name evidence="3" type="ORF">SAMN04487995_0363</name>
</gene>
<organism evidence="3 4">
    <name type="scientific">Dyadobacter koreensis</name>
    <dbReference type="NCBI Taxonomy" id="408657"/>
    <lineage>
        <taxon>Bacteria</taxon>
        <taxon>Pseudomonadati</taxon>
        <taxon>Bacteroidota</taxon>
        <taxon>Cytophagia</taxon>
        <taxon>Cytophagales</taxon>
        <taxon>Spirosomataceae</taxon>
        <taxon>Dyadobacter</taxon>
    </lineage>
</organism>
<proteinExistence type="predicted"/>
<feature type="domain" description="Thiopeptide-type bacteriocin biosynthesis" evidence="2">
    <location>
        <begin position="763"/>
        <end position="1029"/>
    </location>
</feature>
<reference evidence="3 4" key="1">
    <citation type="submission" date="2016-10" db="EMBL/GenBank/DDBJ databases">
        <authorList>
            <person name="de Groot N.N."/>
        </authorList>
    </citation>
    <scope>NUCLEOTIDE SEQUENCE [LARGE SCALE GENOMIC DNA]</scope>
    <source>
        <strain evidence="3 4">DSM 19938</strain>
    </source>
</reference>
<dbReference type="InterPro" id="IPR023809">
    <property type="entry name" value="Thiopep_bacteriocin_synth_dom"/>
</dbReference>
<evidence type="ECO:0000313" key="4">
    <source>
        <dbReference type="Proteomes" id="UP000199532"/>
    </source>
</evidence>
<dbReference type="OrthoDB" id="1273722at2"/>
<dbReference type="EMBL" id="FNXY01000001">
    <property type="protein sequence ID" value="SEI39520.1"/>
    <property type="molecule type" value="Genomic_DNA"/>
</dbReference>
<dbReference type="NCBIfam" id="TIGR03891">
    <property type="entry name" value="thiopep_ocin"/>
    <property type="match status" value="1"/>
</dbReference>
<dbReference type="Proteomes" id="UP000199532">
    <property type="component" value="Unassembled WGS sequence"/>
</dbReference>
<dbReference type="Pfam" id="PF04738">
    <property type="entry name" value="Lant_dehydr_N"/>
    <property type="match status" value="1"/>
</dbReference>
<evidence type="ECO:0000259" key="1">
    <source>
        <dbReference type="Pfam" id="PF04738"/>
    </source>
</evidence>
<evidence type="ECO:0000259" key="2">
    <source>
        <dbReference type="Pfam" id="PF14028"/>
    </source>
</evidence>
<dbReference type="RefSeq" id="WP_090331334.1">
    <property type="nucleotide sequence ID" value="NZ_FNXY01000001.1"/>
</dbReference>
<accession>A0A1H6QJ94</accession>
<feature type="domain" description="Lantibiotic dehydratase N-terminal" evidence="1">
    <location>
        <begin position="46"/>
        <end position="693"/>
    </location>
</feature>
<name>A0A1H6QJ94_9BACT</name>